<reference evidence="1 2" key="1">
    <citation type="submission" date="2020-01" db="EMBL/GenBank/DDBJ databases">
        <title>Veillonella burapaensis sp. nov., anaerobic, Gram-stain-negative coccus isolated from saliva of a Thai child.</title>
        <authorList>
            <person name="Mashima I."/>
            <person name="Theodorea C."/>
            <person name="Nakazawa F."/>
            <person name="Thaweboon B."/>
            <person name="Thaweboon S."/>
            <person name="Tamai R."/>
            <person name="Kiyoura Y."/>
        </authorList>
    </citation>
    <scope>NUCLEOTIDE SEQUENCE [LARGE SCALE GENOMIC DNA]</scope>
    <source>
        <strain evidence="1 2">S12025-13</strain>
    </source>
</reference>
<dbReference type="EMBL" id="AP022322">
    <property type="protein sequence ID" value="BBU37193.1"/>
    <property type="molecule type" value="Genomic_DNA"/>
</dbReference>
<evidence type="ECO:0000313" key="2">
    <source>
        <dbReference type="Proteomes" id="UP000679260"/>
    </source>
</evidence>
<accession>A0ABN5XXU5</accession>
<evidence type="ECO:0008006" key="3">
    <source>
        <dbReference type="Google" id="ProtNLM"/>
    </source>
</evidence>
<name>A0ABN5XXU5_9FIRM</name>
<dbReference type="NCBIfam" id="TIGR03696">
    <property type="entry name" value="Rhs_assc_core"/>
    <property type="match status" value="1"/>
</dbReference>
<keyword evidence="2" id="KW-1185">Reference proteome</keyword>
<dbReference type="PANTHER" id="PTHR32305:SF15">
    <property type="entry name" value="PROTEIN RHSA-RELATED"/>
    <property type="match status" value="1"/>
</dbReference>
<evidence type="ECO:0000313" key="1">
    <source>
        <dbReference type="EMBL" id="BBU37193.1"/>
    </source>
</evidence>
<gene>
    <name evidence="1" type="ORF">VEIS1202513_17140</name>
</gene>
<dbReference type="PANTHER" id="PTHR32305">
    <property type="match status" value="1"/>
</dbReference>
<proteinExistence type="predicted"/>
<sequence>MIDKDGKLVWLRDYYGWGKLKSETKVTDSAYEPFRLQNQYVDRKTGLHYNLMRYYEPEAGRFVNQDPIKYLGGTNFYTYAFSIVNWVDFLGLNPFRVFCKVTIIV</sequence>
<protein>
    <recommendedName>
        <fullName evidence="3">RHS repeat-associated core domain protein</fullName>
    </recommendedName>
</protein>
<dbReference type="InterPro" id="IPR022385">
    <property type="entry name" value="Rhs_assc_core"/>
</dbReference>
<dbReference type="Gene3D" id="2.180.10.10">
    <property type="entry name" value="RHS repeat-associated core"/>
    <property type="match status" value="1"/>
</dbReference>
<organism evidence="1 2">
    <name type="scientific">Veillonella orientalis</name>
    <dbReference type="NCBI Taxonomy" id="2682455"/>
    <lineage>
        <taxon>Bacteria</taxon>
        <taxon>Bacillati</taxon>
        <taxon>Bacillota</taxon>
        <taxon>Negativicutes</taxon>
        <taxon>Veillonellales</taxon>
        <taxon>Veillonellaceae</taxon>
        <taxon>Veillonella</taxon>
    </lineage>
</organism>
<dbReference type="InterPro" id="IPR050708">
    <property type="entry name" value="T6SS_VgrG/RHS"/>
</dbReference>
<dbReference type="Proteomes" id="UP000679260">
    <property type="component" value="Chromosome"/>
</dbReference>